<keyword evidence="5" id="KW-1003">Cell membrane</keyword>
<comment type="subcellular location">
    <subcellularLocation>
        <location evidence="5">Cell membrane</location>
        <topology evidence="5">Multi-pass membrane protein</topology>
    </subcellularLocation>
    <subcellularLocation>
        <location evidence="1">Membrane</location>
        <topology evidence="1">Multi-pass membrane protein</topology>
    </subcellularLocation>
</comment>
<dbReference type="InterPro" id="IPR002781">
    <property type="entry name" value="TM_pro_TauE-like"/>
</dbReference>
<accession>A0A2W5N8V8</accession>
<evidence type="ECO:0000313" key="7">
    <source>
        <dbReference type="Proteomes" id="UP000249417"/>
    </source>
</evidence>
<dbReference type="PANTHER" id="PTHR43701:SF12">
    <property type="entry name" value="MEMBRANE TRANSPORTER PROTEIN YTNM-RELATED"/>
    <property type="match status" value="1"/>
</dbReference>
<comment type="caution">
    <text evidence="6">The sequence shown here is derived from an EMBL/GenBank/DDBJ whole genome shotgun (WGS) entry which is preliminary data.</text>
</comment>
<keyword evidence="4 5" id="KW-0472">Membrane</keyword>
<keyword evidence="2 5" id="KW-0812">Transmembrane</keyword>
<feature type="transmembrane region" description="Helical" evidence="5">
    <location>
        <begin position="49"/>
        <end position="69"/>
    </location>
</feature>
<dbReference type="InterPro" id="IPR051598">
    <property type="entry name" value="TSUP/Inactive_protease-like"/>
</dbReference>
<evidence type="ECO:0000256" key="2">
    <source>
        <dbReference type="ARBA" id="ARBA00022692"/>
    </source>
</evidence>
<feature type="transmembrane region" description="Helical" evidence="5">
    <location>
        <begin position="183"/>
        <end position="200"/>
    </location>
</feature>
<feature type="transmembrane region" description="Helical" evidence="5">
    <location>
        <begin position="231"/>
        <end position="249"/>
    </location>
</feature>
<dbReference type="Pfam" id="PF01925">
    <property type="entry name" value="TauE"/>
    <property type="match status" value="1"/>
</dbReference>
<protein>
    <recommendedName>
        <fullName evidence="5">Probable membrane transporter protein</fullName>
    </recommendedName>
</protein>
<evidence type="ECO:0000256" key="4">
    <source>
        <dbReference type="ARBA" id="ARBA00023136"/>
    </source>
</evidence>
<feature type="transmembrane region" description="Helical" evidence="5">
    <location>
        <begin position="12"/>
        <end position="37"/>
    </location>
</feature>
<dbReference type="GO" id="GO:0005886">
    <property type="term" value="C:plasma membrane"/>
    <property type="evidence" value="ECO:0007669"/>
    <property type="project" value="UniProtKB-SubCell"/>
</dbReference>
<reference evidence="6 7" key="1">
    <citation type="submission" date="2017-08" db="EMBL/GenBank/DDBJ databases">
        <title>Infants hospitalized years apart are colonized by the same room-sourced microbial strains.</title>
        <authorList>
            <person name="Brooks B."/>
            <person name="Olm M.R."/>
            <person name="Firek B.A."/>
            <person name="Baker R."/>
            <person name="Thomas B.C."/>
            <person name="Morowitz M.J."/>
            <person name="Banfield J.F."/>
        </authorList>
    </citation>
    <scope>NUCLEOTIDE SEQUENCE [LARGE SCALE GENOMIC DNA]</scope>
    <source>
        <strain evidence="6">S2_005_002_R2_29</strain>
    </source>
</reference>
<name>A0A2W5N8V8_9BACT</name>
<sequence length="254" mass="26310">MPEISSELLTFMAIGFFAQLVDGALGMAFGVISSTILLSVGQAPAVVSASVHTAEMFVTAFSAGSHIYFKNVNWKLCLPLAALGALGGIFGATLLANVDGDAIKPFISVYLFLLGLFILWKATLKAKETPPSLLPVTHVSALGLIGGAMDACGGGGWGPIVTSNLIARGDNPRMVIGSVNTSEFIVTTAITLAFVTTLGFHFSEVVIGLLLGGIVAAPLGAIVLRKVSAKTVMYMVGTLITGLSLWQIVKLLSV</sequence>
<gene>
    <name evidence="6" type="ORF">DI551_03820</name>
</gene>
<organism evidence="6 7">
    <name type="scientific">Micavibrio aeruginosavorus</name>
    <dbReference type="NCBI Taxonomy" id="349221"/>
    <lineage>
        <taxon>Bacteria</taxon>
        <taxon>Pseudomonadati</taxon>
        <taxon>Bdellovibrionota</taxon>
        <taxon>Bdellovibrionia</taxon>
        <taxon>Bdellovibrionales</taxon>
        <taxon>Pseudobdellovibrionaceae</taxon>
        <taxon>Micavibrio</taxon>
    </lineage>
</organism>
<evidence type="ECO:0000256" key="3">
    <source>
        <dbReference type="ARBA" id="ARBA00022989"/>
    </source>
</evidence>
<dbReference type="AlphaFoldDB" id="A0A2W5N8V8"/>
<evidence type="ECO:0000256" key="1">
    <source>
        <dbReference type="ARBA" id="ARBA00004141"/>
    </source>
</evidence>
<feature type="transmembrane region" description="Helical" evidence="5">
    <location>
        <begin position="76"/>
        <end position="96"/>
    </location>
</feature>
<evidence type="ECO:0000256" key="5">
    <source>
        <dbReference type="RuleBase" id="RU363041"/>
    </source>
</evidence>
<feature type="transmembrane region" description="Helical" evidence="5">
    <location>
        <begin position="206"/>
        <end position="224"/>
    </location>
</feature>
<keyword evidence="3 5" id="KW-1133">Transmembrane helix</keyword>
<evidence type="ECO:0000313" key="6">
    <source>
        <dbReference type="EMBL" id="PZQ47205.1"/>
    </source>
</evidence>
<comment type="similarity">
    <text evidence="5">Belongs to the 4-toluene sulfonate uptake permease (TSUP) (TC 2.A.102) family.</text>
</comment>
<proteinExistence type="inferred from homology"/>
<dbReference type="EMBL" id="QFQB01000016">
    <property type="protein sequence ID" value="PZQ47205.1"/>
    <property type="molecule type" value="Genomic_DNA"/>
</dbReference>
<dbReference type="Proteomes" id="UP000249417">
    <property type="component" value="Unassembled WGS sequence"/>
</dbReference>
<dbReference type="PANTHER" id="PTHR43701">
    <property type="entry name" value="MEMBRANE TRANSPORTER PROTEIN MJ0441-RELATED"/>
    <property type="match status" value="1"/>
</dbReference>
<feature type="transmembrane region" description="Helical" evidence="5">
    <location>
        <begin position="102"/>
        <end position="120"/>
    </location>
</feature>